<keyword evidence="2" id="KW-0472">Membrane</keyword>
<reference evidence="3" key="1">
    <citation type="submission" date="2018-04" db="EMBL/GenBank/DDBJ databases">
        <title>Whole genome sequencing of Hypsizygus marmoreus.</title>
        <authorList>
            <person name="Choi I.-G."/>
            <person name="Min B."/>
            <person name="Kim J.-G."/>
            <person name="Kim S."/>
            <person name="Oh Y.-L."/>
            <person name="Kong W.-S."/>
            <person name="Park H."/>
            <person name="Jeong J."/>
            <person name="Song E.-S."/>
        </authorList>
    </citation>
    <scope>NUCLEOTIDE SEQUENCE [LARGE SCALE GENOMIC DNA]</scope>
    <source>
        <strain evidence="3">51987-8</strain>
    </source>
</reference>
<proteinExistence type="predicted"/>
<organism evidence="3 4">
    <name type="scientific">Hypsizygus marmoreus</name>
    <name type="common">White beech mushroom</name>
    <name type="synonym">Agaricus marmoreus</name>
    <dbReference type="NCBI Taxonomy" id="39966"/>
    <lineage>
        <taxon>Eukaryota</taxon>
        <taxon>Fungi</taxon>
        <taxon>Dikarya</taxon>
        <taxon>Basidiomycota</taxon>
        <taxon>Agaricomycotina</taxon>
        <taxon>Agaricomycetes</taxon>
        <taxon>Agaricomycetidae</taxon>
        <taxon>Agaricales</taxon>
        <taxon>Tricholomatineae</taxon>
        <taxon>Lyophyllaceae</taxon>
        <taxon>Hypsizygus</taxon>
    </lineage>
</organism>
<accession>A0A369JSW3</accession>
<evidence type="ECO:0000256" key="1">
    <source>
        <dbReference type="SAM" id="MobiDB-lite"/>
    </source>
</evidence>
<evidence type="ECO:0000313" key="4">
    <source>
        <dbReference type="Proteomes" id="UP000076154"/>
    </source>
</evidence>
<dbReference type="Proteomes" id="UP000076154">
    <property type="component" value="Unassembled WGS sequence"/>
</dbReference>
<keyword evidence="4" id="KW-1185">Reference proteome</keyword>
<dbReference type="InParanoid" id="A0A369JSW3"/>
<name>A0A369JSW3_HYPMA</name>
<evidence type="ECO:0000256" key="2">
    <source>
        <dbReference type="SAM" id="Phobius"/>
    </source>
</evidence>
<sequence length="253" mass="28128">MITYATAFSDQVLSFPFTMLFATSSLQDSSRHQPASLVFRSGILFLLLLYVSTALTFLYQSRLQEGHERCASLSSVTASFVVDCNFSVSAESDSSLTSHNFLQYPFFTLVPYAACRGRHVCTVEELGRVFTVSEDLNGPYVQLASGSARYWVHHRRTRSRPLAKDAMPAETHRRQSSQTIASNQPQTPCAVVLYLQCQLHQQHVSRTHTGAVLRLRNNDRVKAGTDVCNERVSTRGKWALLASEAGPSSIDSD</sequence>
<gene>
    <name evidence="3" type="ORF">Hypma_008471</name>
</gene>
<feature type="region of interest" description="Disordered" evidence="1">
    <location>
        <begin position="161"/>
        <end position="182"/>
    </location>
</feature>
<feature type="transmembrane region" description="Helical" evidence="2">
    <location>
        <begin position="37"/>
        <end position="59"/>
    </location>
</feature>
<keyword evidence="2" id="KW-1133">Transmembrane helix</keyword>
<keyword evidence="2" id="KW-0812">Transmembrane</keyword>
<comment type="caution">
    <text evidence="3">The sequence shown here is derived from an EMBL/GenBank/DDBJ whole genome shotgun (WGS) entry which is preliminary data.</text>
</comment>
<evidence type="ECO:0000313" key="3">
    <source>
        <dbReference type="EMBL" id="RDB24432.1"/>
    </source>
</evidence>
<dbReference type="EMBL" id="LUEZ02000044">
    <property type="protein sequence ID" value="RDB24432.1"/>
    <property type="molecule type" value="Genomic_DNA"/>
</dbReference>
<protein>
    <submittedName>
        <fullName evidence="3">Uncharacterized protein</fullName>
    </submittedName>
</protein>
<dbReference type="AlphaFoldDB" id="A0A369JSW3"/>